<comment type="caution">
    <text evidence="1">The sequence shown here is derived from an EMBL/GenBank/DDBJ whole genome shotgun (WGS) entry which is preliminary data.</text>
</comment>
<evidence type="ECO:0000313" key="1">
    <source>
        <dbReference type="EMBL" id="ENX08676.1"/>
    </source>
</evidence>
<dbReference type="AlphaFoldDB" id="N9NT45"/>
<proteinExistence type="predicted"/>
<dbReference type="EMBL" id="APRS01000012">
    <property type="protein sequence ID" value="ENX08676.1"/>
    <property type="molecule type" value="Genomic_DNA"/>
</dbReference>
<organism evidence="1 2">
    <name type="scientific">Acinetobacter variabilis</name>
    <dbReference type="NCBI Taxonomy" id="70346"/>
    <lineage>
        <taxon>Bacteria</taxon>
        <taxon>Pseudomonadati</taxon>
        <taxon>Pseudomonadota</taxon>
        <taxon>Gammaproteobacteria</taxon>
        <taxon>Moraxellales</taxon>
        <taxon>Moraxellaceae</taxon>
        <taxon>Acinetobacter</taxon>
    </lineage>
</organism>
<reference evidence="1 2" key="1">
    <citation type="submission" date="2013-02" db="EMBL/GenBank/DDBJ databases">
        <title>The Genome Sequence of Acinetobacter sp. NIPH 2171.</title>
        <authorList>
            <consortium name="The Broad Institute Genome Sequencing Platform"/>
            <consortium name="The Broad Institute Genome Sequencing Center for Infectious Disease"/>
            <person name="Cerqueira G."/>
            <person name="Feldgarden M."/>
            <person name="Courvalin P."/>
            <person name="Perichon B."/>
            <person name="Grillot-Courvalin C."/>
            <person name="Clermont D."/>
            <person name="Rocha E."/>
            <person name="Yoon E.-J."/>
            <person name="Nemec A."/>
            <person name="Walker B."/>
            <person name="Young S.K."/>
            <person name="Zeng Q."/>
            <person name="Gargeya S."/>
            <person name="Fitzgerald M."/>
            <person name="Haas B."/>
            <person name="Abouelleil A."/>
            <person name="Alvarado L."/>
            <person name="Arachchi H.M."/>
            <person name="Berlin A.M."/>
            <person name="Chapman S.B."/>
            <person name="Dewar J."/>
            <person name="Goldberg J."/>
            <person name="Griggs A."/>
            <person name="Gujja S."/>
            <person name="Hansen M."/>
            <person name="Howarth C."/>
            <person name="Imamovic A."/>
            <person name="Larimer J."/>
            <person name="McCowan C."/>
            <person name="Murphy C."/>
            <person name="Neiman D."/>
            <person name="Pearson M."/>
            <person name="Priest M."/>
            <person name="Roberts A."/>
            <person name="Saif S."/>
            <person name="Shea T."/>
            <person name="Sisk P."/>
            <person name="Sykes S."/>
            <person name="Wortman J."/>
            <person name="Nusbaum C."/>
            <person name="Birren B."/>
        </authorList>
    </citation>
    <scope>NUCLEOTIDE SEQUENCE [LARGE SCALE GENOMIC DNA]</scope>
    <source>
        <strain evidence="1 2">NIPH 2171</strain>
    </source>
</reference>
<dbReference type="HOGENOM" id="CLU_1821201_0_0_6"/>
<dbReference type="RefSeq" id="WP_005235199.1">
    <property type="nucleotide sequence ID" value="NZ_AP024524.1"/>
</dbReference>
<dbReference type="Proteomes" id="UP000013101">
    <property type="component" value="Unassembled WGS sequence"/>
</dbReference>
<accession>N9NT45</accession>
<evidence type="ECO:0000313" key="2">
    <source>
        <dbReference type="Proteomes" id="UP000013101"/>
    </source>
</evidence>
<name>N9NT45_9GAMM</name>
<dbReference type="PATRIC" id="fig|1217693.3.peg.1755"/>
<sequence>MNSKCQQTLIGLGAMLVSGSVFATIEQTIVKLSLGELKGRYALDCSKEKAHNLSYVIGEKSILRLISAKQKRALLKSIEPKSEKSFDDYQYITTAEYQGATVDFYQKDHQNYARVLNTSLSNSLGPKNKQMLIQCKTEAKS</sequence>
<gene>
    <name evidence="1" type="ORF">F897_01826</name>
</gene>
<dbReference type="STRING" id="70346.F897_01826"/>
<protein>
    <submittedName>
        <fullName evidence="1">Uncharacterized protein</fullName>
    </submittedName>
</protein>
<dbReference type="OrthoDB" id="6695691at2"/>